<reference evidence="2" key="1">
    <citation type="submission" date="2023-06" db="EMBL/GenBank/DDBJ databases">
        <title>Genome-scale phylogeny and comparative genomics of the fungal order Sordariales.</title>
        <authorList>
            <consortium name="Lawrence Berkeley National Laboratory"/>
            <person name="Hensen N."/>
            <person name="Bonometti L."/>
            <person name="Westerberg I."/>
            <person name="Brannstrom I.O."/>
            <person name="Guillou S."/>
            <person name="Cros-Aarteil S."/>
            <person name="Calhoun S."/>
            <person name="Haridas S."/>
            <person name="Kuo A."/>
            <person name="Mondo S."/>
            <person name="Pangilinan J."/>
            <person name="Riley R."/>
            <person name="Labutti K."/>
            <person name="Andreopoulos B."/>
            <person name="Lipzen A."/>
            <person name="Chen C."/>
            <person name="Yanf M."/>
            <person name="Daum C."/>
            <person name="Ng V."/>
            <person name="Clum A."/>
            <person name="Steindorff A."/>
            <person name="Ohm R."/>
            <person name="Martin F."/>
            <person name="Silar P."/>
            <person name="Natvig D."/>
            <person name="Lalanne C."/>
            <person name="Gautier V."/>
            <person name="Ament-Velasquez S.L."/>
            <person name="Kruys A."/>
            <person name="Hutchinson M.I."/>
            <person name="Powell A.J."/>
            <person name="Barry K."/>
            <person name="Miller A.N."/>
            <person name="Grigoriev I.V."/>
            <person name="Debuchy R."/>
            <person name="Gladieux P."/>
            <person name="Thoren M.H."/>
            <person name="Johannesson H."/>
        </authorList>
    </citation>
    <scope>NUCLEOTIDE SEQUENCE</scope>
    <source>
        <strain evidence="2">PSN4</strain>
    </source>
</reference>
<dbReference type="Proteomes" id="UP001239445">
    <property type="component" value="Unassembled WGS sequence"/>
</dbReference>
<proteinExistence type="predicted"/>
<evidence type="ECO:0000256" key="1">
    <source>
        <dbReference type="SAM" id="MobiDB-lite"/>
    </source>
</evidence>
<name>A0AAJ0BMS3_9PEZI</name>
<comment type="caution">
    <text evidence="2">The sequence shown here is derived from an EMBL/GenBank/DDBJ whole genome shotgun (WGS) entry which is preliminary data.</text>
</comment>
<dbReference type="AlphaFoldDB" id="A0AAJ0BMS3"/>
<dbReference type="EMBL" id="MU839827">
    <property type="protein sequence ID" value="KAK1760825.1"/>
    <property type="molecule type" value="Genomic_DNA"/>
</dbReference>
<organism evidence="2 3">
    <name type="scientific">Echria macrotheca</name>
    <dbReference type="NCBI Taxonomy" id="438768"/>
    <lineage>
        <taxon>Eukaryota</taxon>
        <taxon>Fungi</taxon>
        <taxon>Dikarya</taxon>
        <taxon>Ascomycota</taxon>
        <taxon>Pezizomycotina</taxon>
        <taxon>Sordariomycetes</taxon>
        <taxon>Sordariomycetidae</taxon>
        <taxon>Sordariales</taxon>
        <taxon>Schizotheciaceae</taxon>
        <taxon>Echria</taxon>
    </lineage>
</organism>
<gene>
    <name evidence="2" type="ORF">QBC47DRAFT_396808</name>
</gene>
<evidence type="ECO:0000313" key="2">
    <source>
        <dbReference type="EMBL" id="KAK1760825.1"/>
    </source>
</evidence>
<protein>
    <submittedName>
        <fullName evidence="2">Uncharacterized protein</fullName>
    </submittedName>
</protein>
<evidence type="ECO:0000313" key="3">
    <source>
        <dbReference type="Proteomes" id="UP001239445"/>
    </source>
</evidence>
<keyword evidence="3" id="KW-1185">Reference proteome</keyword>
<feature type="region of interest" description="Disordered" evidence="1">
    <location>
        <begin position="1"/>
        <end position="55"/>
    </location>
</feature>
<accession>A0AAJ0BMS3</accession>
<sequence>MAAGKISTAPAFPIPYGRSGYNKDGKDDEEEEEKYRVYGRSGYNKDDKDDEEEQK</sequence>